<comment type="subcellular location">
    <subcellularLocation>
        <location evidence="1">Membrane</location>
        <topology evidence="1">Multi-pass membrane protein</topology>
    </subcellularLocation>
</comment>
<gene>
    <name evidence="7" type="ORF">GCM10023188_12320</name>
</gene>
<organism evidence="7 8">
    <name type="scientific">Pontibacter saemangeumensis</name>
    <dbReference type="NCBI Taxonomy" id="1084525"/>
    <lineage>
        <taxon>Bacteria</taxon>
        <taxon>Pseudomonadati</taxon>
        <taxon>Bacteroidota</taxon>
        <taxon>Cytophagia</taxon>
        <taxon>Cytophagales</taxon>
        <taxon>Hymenobacteraceae</taxon>
        <taxon>Pontibacter</taxon>
    </lineage>
</organism>
<dbReference type="Pfam" id="PF04932">
    <property type="entry name" value="Wzy_C"/>
    <property type="match status" value="1"/>
</dbReference>
<dbReference type="PANTHER" id="PTHR37422">
    <property type="entry name" value="TEICHURONIC ACID BIOSYNTHESIS PROTEIN TUAE"/>
    <property type="match status" value="1"/>
</dbReference>
<keyword evidence="4 5" id="KW-0472">Membrane</keyword>
<evidence type="ECO:0000256" key="4">
    <source>
        <dbReference type="ARBA" id="ARBA00023136"/>
    </source>
</evidence>
<dbReference type="InterPro" id="IPR051533">
    <property type="entry name" value="WaaL-like"/>
</dbReference>
<accession>A0ABP8LG37</accession>
<comment type="caution">
    <text evidence="7">The sequence shown here is derived from an EMBL/GenBank/DDBJ whole genome shotgun (WGS) entry which is preliminary data.</text>
</comment>
<feature type="transmembrane region" description="Helical" evidence="5">
    <location>
        <begin position="112"/>
        <end position="131"/>
    </location>
</feature>
<dbReference type="Proteomes" id="UP001500552">
    <property type="component" value="Unassembled WGS sequence"/>
</dbReference>
<keyword evidence="2 5" id="KW-0812">Transmembrane</keyword>
<evidence type="ECO:0000256" key="1">
    <source>
        <dbReference type="ARBA" id="ARBA00004141"/>
    </source>
</evidence>
<proteinExistence type="predicted"/>
<feature type="transmembrane region" description="Helical" evidence="5">
    <location>
        <begin position="137"/>
        <end position="154"/>
    </location>
</feature>
<feature type="transmembrane region" description="Helical" evidence="5">
    <location>
        <begin position="80"/>
        <end position="100"/>
    </location>
</feature>
<evidence type="ECO:0000313" key="7">
    <source>
        <dbReference type="EMBL" id="GAA4428264.1"/>
    </source>
</evidence>
<feature type="domain" description="O-antigen ligase-related" evidence="6">
    <location>
        <begin position="20"/>
        <end position="95"/>
    </location>
</feature>
<name>A0ABP8LG37_9BACT</name>
<dbReference type="InterPro" id="IPR007016">
    <property type="entry name" value="O-antigen_ligase-rel_domated"/>
</dbReference>
<dbReference type="PANTHER" id="PTHR37422:SF17">
    <property type="entry name" value="O-ANTIGEN LIGASE"/>
    <property type="match status" value="1"/>
</dbReference>
<keyword evidence="8" id="KW-1185">Reference proteome</keyword>
<evidence type="ECO:0000313" key="8">
    <source>
        <dbReference type="Proteomes" id="UP001500552"/>
    </source>
</evidence>
<evidence type="ECO:0000256" key="2">
    <source>
        <dbReference type="ARBA" id="ARBA00022692"/>
    </source>
</evidence>
<dbReference type="EMBL" id="BAABHC010000004">
    <property type="protein sequence ID" value="GAA4428264.1"/>
    <property type="molecule type" value="Genomic_DNA"/>
</dbReference>
<evidence type="ECO:0000256" key="3">
    <source>
        <dbReference type="ARBA" id="ARBA00022989"/>
    </source>
</evidence>
<sequence>MSFDFHNQASEYHFAFVNAENSWNGLNLRLAKWICAIDVIKQYPWIGVGTGDIKDELVKAYIERGFIYGAEKRFDPHNQFFETAVGIGFAGLIVLCFFYFNALYEAIKSKHWLFTAFLLLIIFCSLTESVLSSSQGIIFICFFVFIFTRLIEVAEQ</sequence>
<evidence type="ECO:0000256" key="5">
    <source>
        <dbReference type="SAM" id="Phobius"/>
    </source>
</evidence>
<evidence type="ECO:0000259" key="6">
    <source>
        <dbReference type="Pfam" id="PF04932"/>
    </source>
</evidence>
<reference evidence="8" key="1">
    <citation type="journal article" date="2019" name="Int. J. Syst. Evol. Microbiol.">
        <title>The Global Catalogue of Microorganisms (GCM) 10K type strain sequencing project: providing services to taxonomists for standard genome sequencing and annotation.</title>
        <authorList>
            <consortium name="The Broad Institute Genomics Platform"/>
            <consortium name="The Broad Institute Genome Sequencing Center for Infectious Disease"/>
            <person name="Wu L."/>
            <person name="Ma J."/>
        </authorList>
    </citation>
    <scope>NUCLEOTIDE SEQUENCE [LARGE SCALE GENOMIC DNA]</scope>
    <source>
        <strain evidence="8">JCM 17926</strain>
    </source>
</reference>
<keyword evidence="3 5" id="KW-1133">Transmembrane helix</keyword>
<protein>
    <recommendedName>
        <fullName evidence="6">O-antigen ligase-related domain-containing protein</fullName>
    </recommendedName>
</protein>